<dbReference type="OrthoDB" id="886754at2"/>
<dbReference type="RefSeq" id="WP_089335709.1">
    <property type="nucleotide sequence ID" value="NZ_FZNO01000005.1"/>
</dbReference>
<dbReference type="EMBL" id="FZNO01000005">
    <property type="protein sequence ID" value="SNR38660.1"/>
    <property type="molecule type" value="Genomic_DNA"/>
</dbReference>
<evidence type="ECO:0000313" key="1">
    <source>
        <dbReference type="EMBL" id="SNR38660.1"/>
    </source>
</evidence>
<keyword evidence="2" id="KW-1185">Reference proteome</keyword>
<accession>A0A238VWI1</accession>
<organism evidence="1 2">
    <name type="scientific">Blastococcus mobilis</name>
    <dbReference type="NCBI Taxonomy" id="1938746"/>
    <lineage>
        <taxon>Bacteria</taxon>
        <taxon>Bacillati</taxon>
        <taxon>Actinomycetota</taxon>
        <taxon>Actinomycetes</taxon>
        <taxon>Geodermatophilales</taxon>
        <taxon>Geodermatophilaceae</taxon>
        <taxon>Blastococcus</taxon>
    </lineage>
</organism>
<gene>
    <name evidence="1" type="ORF">SAMN06272737_105109</name>
</gene>
<protein>
    <submittedName>
        <fullName evidence="1">Uncharacterized protein</fullName>
    </submittedName>
</protein>
<evidence type="ECO:0000313" key="2">
    <source>
        <dbReference type="Proteomes" id="UP000198403"/>
    </source>
</evidence>
<dbReference type="AlphaFoldDB" id="A0A238VWI1"/>
<name>A0A238VWI1_9ACTN</name>
<sequence length="131" mass="14348">MPRPDIRVQIMRDGTGNAIRMTDEAVTLLVAEATAAVEGFAKIELDELVYSQPPAPSGYVRTGHLLNSVGHRLTGPTEGEVFASAEYAVHVHEGSVHNTPAKPFLVNALRREKRRTPARARRIARQLGLTQ</sequence>
<dbReference type="Proteomes" id="UP000198403">
    <property type="component" value="Unassembled WGS sequence"/>
</dbReference>
<proteinExistence type="predicted"/>
<reference evidence="1 2" key="1">
    <citation type="submission" date="2017-06" db="EMBL/GenBank/DDBJ databases">
        <authorList>
            <person name="Kim H.J."/>
            <person name="Triplett B.A."/>
        </authorList>
    </citation>
    <scope>NUCLEOTIDE SEQUENCE [LARGE SCALE GENOMIC DNA]</scope>
    <source>
        <strain evidence="1 2">DSM 44272</strain>
    </source>
</reference>